<dbReference type="STRING" id="49390.A0A068UT18"/>
<keyword evidence="3" id="KW-0808">Transferase</keyword>
<dbReference type="InterPro" id="IPR004045">
    <property type="entry name" value="Glutathione_S-Trfase_N"/>
</dbReference>
<evidence type="ECO:0000256" key="4">
    <source>
        <dbReference type="ARBA" id="ARBA00047960"/>
    </source>
</evidence>
<dbReference type="SFLD" id="SFLDS00019">
    <property type="entry name" value="Glutathione_Transferase_(cytos"/>
    <property type="match status" value="1"/>
</dbReference>
<dbReference type="OrthoDB" id="202840at2759"/>
<sequence length="260" mass="29989">MMIWLLPIRLLEVIPSTSFGYITRSFWLIFSYLVREWQERVSNLLGYWGSPFALRVRSALKLKGIEYEYQEEDLGNKSPLLLQSNPVYKKIPVLLHNGKSISESLVILEYIDEVWKHNPLLPEDPYERARSRFWAKFVDEKCVPALVGTISKVGEELEKGVREAREHLKTLESGLDGKRCFGGAKIGFADVAIGWIAYLARIEQEALKIQLIDQQSMPVLAAWIDYVLEDPVMKELMPPHDKVFKHMIDMREKLIAVVSN</sequence>
<dbReference type="PROSITE" id="PS50404">
    <property type="entry name" value="GST_NTER"/>
    <property type="match status" value="1"/>
</dbReference>
<proteinExistence type="inferred from homology"/>
<dbReference type="Proteomes" id="UP000295252">
    <property type="component" value="Chromosome II"/>
</dbReference>
<dbReference type="PANTHER" id="PTHR11260">
    <property type="entry name" value="GLUTATHIONE S-TRANSFERASE, GST, SUPERFAMILY, GST DOMAIN CONTAINING"/>
    <property type="match status" value="1"/>
</dbReference>
<dbReference type="Gene3D" id="1.20.1050.10">
    <property type="match status" value="1"/>
</dbReference>
<dbReference type="FunFam" id="3.40.30.10:FF:000014">
    <property type="entry name" value="Tau class glutathione S-transferase"/>
    <property type="match status" value="1"/>
</dbReference>
<feature type="domain" description="GST N-terminal" evidence="6">
    <location>
        <begin position="40"/>
        <end position="119"/>
    </location>
</feature>
<reference evidence="9" key="1">
    <citation type="journal article" date="2014" name="Science">
        <title>The coffee genome provides insight into the convergent evolution of caffeine biosynthesis.</title>
        <authorList>
            <person name="Denoeud F."/>
            <person name="Carretero-Paulet L."/>
            <person name="Dereeper A."/>
            <person name="Droc G."/>
            <person name="Guyot R."/>
            <person name="Pietrella M."/>
            <person name="Zheng C."/>
            <person name="Alberti A."/>
            <person name="Anthony F."/>
            <person name="Aprea G."/>
            <person name="Aury J.M."/>
            <person name="Bento P."/>
            <person name="Bernard M."/>
            <person name="Bocs S."/>
            <person name="Campa C."/>
            <person name="Cenci A."/>
            <person name="Combes M.C."/>
            <person name="Crouzillat D."/>
            <person name="Da Silva C."/>
            <person name="Daddiego L."/>
            <person name="De Bellis F."/>
            <person name="Dussert S."/>
            <person name="Garsmeur O."/>
            <person name="Gayraud T."/>
            <person name="Guignon V."/>
            <person name="Jahn K."/>
            <person name="Jamilloux V."/>
            <person name="Joet T."/>
            <person name="Labadie K."/>
            <person name="Lan T."/>
            <person name="Leclercq J."/>
            <person name="Lepelley M."/>
            <person name="Leroy T."/>
            <person name="Li L.T."/>
            <person name="Librado P."/>
            <person name="Lopez L."/>
            <person name="Munoz A."/>
            <person name="Noel B."/>
            <person name="Pallavicini A."/>
            <person name="Perrotta G."/>
            <person name="Poncet V."/>
            <person name="Pot D."/>
            <person name="Priyono X."/>
            <person name="Rigoreau M."/>
            <person name="Rouard M."/>
            <person name="Rozas J."/>
            <person name="Tranchant-Dubreuil C."/>
            <person name="VanBuren R."/>
            <person name="Zhang Q."/>
            <person name="Andrade A.C."/>
            <person name="Argout X."/>
            <person name="Bertrand B."/>
            <person name="de Kochko A."/>
            <person name="Graziosi G."/>
            <person name="Henry R.J."/>
            <person name="Jayarama X."/>
            <person name="Ming R."/>
            <person name="Nagai C."/>
            <person name="Rounsley S."/>
            <person name="Sankoff D."/>
            <person name="Giuliano G."/>
            <person name="Albert V.A."/>
            <person name="Wincker P."/>
            <person name="Lashermes P."/>
        </authorList>
    </citation>
    <scope>NUCLEOTIDE SEQUENCE [LARGE SCALE GENOMIC DNA]</scope>
    <source>
        <strain evidence="9">cv. DH200-94</strain>
    </source>
</reference>
<dbReference type="EMBL" id="HG739139">
    <property type="protein sequence ID" value="CDP11462.1"/>
    <property type="molecule type" value="Genomic_DNA"/>
</dbReference>
<dbReference type="InterPro" id="IPR010987">
    <property type="entry name" value="Glutathione-S-Trfase_C-like"/>
</dbReference>
<gene>
    <name evidence="8" type="ORF">GSCOC_T00033726001</name>
</gene>
<dbReference type="GO" id="GO:0006749">
    <property type="term" value="P:glutathione metabolic process"/>
    <property type="evidence" value="ECO:0007669"/>
    <property type="project" value="InterPro"/>
</dbReference>
<evidence type="ECO:0000313" key="8">
    <source>
        <dbReference type="EMBL" id="CDP11462.1"/>
    </source>
</evidence>
<protein>
    <recommendedName>
        <fullName evidence="5">Probable glutathione S-transferase</fullName>
        <ecNumber evidence="2">2.5.1.18</ecNumber>
    </recommendedName>
</protein>
<dbReference type="CDD" id="cd03058">
    <property type="entry name" value="GST_N_Tau"/>
    <property type="match status" value="1"/>
</dbReference>
<dbReference type="SUPFAM" id="SSF52833">
    <property type="entry name" value="Thioredoxin-like"/>
    <property type="match status" value="1"/>
</dbReference>
<dbReference type="Pfam" id="PF00043">
    <property type="entry name" value="GST_C"/>
    <property type="match status" value="1"/>
</dbReference>
<organism evidence="8 9">
    <name type="scientific">Coffea canephora</name>
    <name type="common">Robusta coffee</name>
    <dbReference type="NCBI Taxonomy" id="49390"/>
    <lineage>
        <taxon>Eukaryota</taxon>
        <taxon>Viridiplantae</taxon>
        <taxon>Streptophyta</taxon>
        <taxon>Embryophyta</taxon>
        <taxon>Tracheophyta</taxon>
        <taxon>Spermatophyta</taxon>
        <taxon>Magnoliopsida</taxon>
        <taxon>eudicotyledons</taxon>
        <taxon>Gunneridae</taxon>
        <taxon>Pentapetalae</taxon>
        <taxon>asterids</taxon>
        <taxon>lamiids</taxon>
        <taxon>Gentianales</taxon>
        <taxon>Rubiaceae</taxon>
        <taxon>Ixoroideae</taxon>
        <taxon>Gardenieae complex</taxon>
        <taxon>Bertiereae - Coffeeae clade</taxon>
        <taxon>Coffeeae</taxon>
        <taxon>Coffea</taxon>
    </lineage>
</organism>
<dbReference type="CDD" id="cd03185">
    <property type="entry name" value="GST_C_Tau"/>
    <property type="match status" value="1"/>
</dbReference>
<evidence type="ECO:0000256" key="5">
    <source>
        <dbReference type="ARBA" id="ARBA00071370"/>
    </source>
</evidence>
<dbReference type="Gramene" id="CDP11462">
    <property type="protein sequence ID" value="CDP11462"/>
    <property type="gene ID" value="GSCOC_T00033726001"/>
</dbReference>
<dbReference type="InterPro" id="IPR045073">
    <property type="entry name" value="Omega/Tau-like"/>
</dbReference>
<feature type="domain" description="GST C-terminal" evidence="7">
    <location>
        <begin position="124"/>
        <end position="254"/>
    </location>
</feature>
<dbReference type="InterPro" id="IPR004046">
    <property type="entry name" value="GST_C"/>
</dbReference>
<evidence type="ECO:0000256" key="1">
    <source>
        <dbReference type="ARBA" id="ARBA00009929"/>
    </source>
</evidence>
<dbReference type="SFLD" id="SFLDG01152">
    <property type="entry name" value="Main.3:_Omega-_and_Tau-like"/>
    <property type="match status" value="1"/>
</dbReference>
<evidence type="ECO:0000256" key="2">
    <source>
        <dbReference type="ARBA" id="ARBA00012452"/>
    </source>
</evidence>
<dbReference type="OMA" id="HMIDMRE"/>
<dbReference type="SUPFAM" id="SSF47616">
    <property type="entry name" value="GST C-terminal domain-like"/>
    <property type="match status" value="1"/>
</dbReference>
<name>A0A068UT18_COFCA</name>
<dbReference type="InParanoid" id="A0A068UT18"/>
<accession>A0A068UT18</accession>
<dbReference type="PANTHER" id="PTHR11260:SF695">
    <property type="entry name" value="GLUTATHIONE TRANSFERASE"/>
    <property type="match status" value="1"/>
</dbReference>
<dbReference type="InterPro" id="IPR045074">
    <property type="entry name" value="GST_C_Tau"/>
</dbReference>
<evidence type="ECO:0000259" key="6">
    <source>
        <dbReference type="PROSITE" id="PS50404"/>
    </source>
</evidence>
<dbReference type="Pfam" id="PF02798">
    <property type="entry name" value="GST_N"/>
    <property type="match status" value="1"/>
</dbReference>
<dbReference type="FunFam" id="1.20.1050.10:FF:000012">
    <property type="entry name" value="Tau class glutathione S-transferase"/>
    <property type="match status" value="1"/>
</dbReference>
<keyword evidence="9" id="KW-1185">Reference proteome</keyword>
<dbReference type="GO" id="GO:0004364">
    <property type="term" value="F:glutathione transferase activity"/>
    <property type="evidence" value="ECO:0007669"/>
    <property type="project" value="UniProtKB-EC"/>
</dbReference>
<dbReference type="InterPro" id="IPR036282">
    <property type="entry name" value="Glutathione-S-Trfase_C_sf"/>
</dbReference>
<dbReference type="AlphaFoldDB" id="A0A068UT18"/>
<dbReference type="GO" id="GO:0005737">
    <property type="term" value="C:cytoplasm"/>
    <property type="evidence" value="ECO:0007669"/>
    <property type="project" value="TreeGrafter"/>
</dbReference>
<evidence type="ECO:0000313" key="9">
    <source>
        <dbReference type="Proteomes" id="UP000295252"/>
    </source>
</evidence>
<comment type="catalytic activity">
    <reaction evidence="4">
        <text>RX + glutathione = an S-substituted glutathione + a halide anion + H(+)</text>
        <dbReference type="Rhea" id="RHEA:16437"/>
        <dbReference type="ChEBI" id="CHEBI:15378"/>
        <dbReference type="ChEBI" id="CHEBI:16042"/>
        <dbReference type="ChEBI" id="CHEBI:17792"/>
        <dbReference type="ChEBI" id="CHEBI:57925"/>
        <dbReference type="ChEBI" id="CHEBI:90779"/>
        <dbReference type="EC" id="2.5.1.18"/>
    </reaction>
</comment>
<comment type="similarity">
    <text evidence="1">Belongs to the GST superfamily. HSP26 family.</text>
</comment>
<dbReference type="Gene3D" id="3.40.30.10">
    <property type="entry name" value="Glutaredoxin"/>
    <property type="match status" value="1"/>
</dbReference>
<dbReference type="InterPro" id="IPR036249">
    <property type="entry name" value="Thioredoxin-like_sf"/>
</dbReference>
<evidence type="ECO:0000256" key="3">
    <source>
        <dbReference type="ARBA" id="ARBA00022679"/>
    </source>
</evidence>
<dbReference type="InterPro" id="IPR040079">
    <property type="entry name" value="Glutathione_S-Trfase"/>
</dbReference>
<dbReference type="EC" id="2.5.1.18" evidence="2"/>
<dbReference type="PROSITE" id="PS50405">
    <property type="entry name" value="GST_CTER"/>
    <property type="match status" value="1"/>
</dbReference>
<dbReference type="PhylomeDB" id="A0A068UT18"/>
<evidence type="ECO:0000259" key="7">
    <source>
        <dbReference type="PROSITE" id="PS50405"/>
    </source>
</evidence>
<dbReference type="SFLD" id="SFLDG00358">
    <property type="entry name" value="Main_(cytGST)"/>
    <property type="match status" value="1"/>
</dbReference>